<evidence type="ECO:0000259" key="19">
    <source>
        <dbReference type="PROSITE" id="PS50846"/>
    </source>
</evidence>
<keyword evidence="16" id="KW-0406">Ion transport</keyword>
<dbReference type="PANTHER" id="PTHR43520:SF8">
    <property type="entry name" value="P-TYPE CU(+) TRANSPORTER"/>
    <property type="match status" value="1"/>
</dbReference>
<evidence type="ECO:0000256" key="7">
    <source>
        <dbReference type="ARBA" id="ARBA00022723"/>
    </source>
</evidence>
<keyword evidence="21" id="KW-1185">Reference proteome</keyword>
<keyword evidence="15" id="KW-0186">Copper</keyword>
<dbReference type="Gene3D" id="3.30.70.100">
    <property type="match status" value="2"/>
</dbReference>
<dbReference type="Gene3D" id="3.40.50.1000">
    <property type="entry name" value="HAD superfamily/HAD-like"/>
    <property type="match status" value="1"/>
</dbReference>
<feature type="transmembrane region" description="Helical" evidence="18">
    <location>
        <begin position="784"/>
        <end position="806"/>
    </location>
</feature>
<dbReference type="FunFam" id="2.70.150.10:FF:000020">
    <property type="entry name" value="Copper-exporting P-type ATPase A"/>
    <property type="match status" value="1"/>
</dbReference>
<dbReference type="Gene3D" id="3.40.1110.10">
    <property type="entry name" value="Calcium-transporting ATPase, cytoplasmic domain N"/>
    <property type="match status" value="1"/>
</dbReference>
<name>A0A1X6ZUL6_9RHOB</name>
<dbReference type="GO" id="GO:0005524">
    <property type="term" value="F:ATP binding"/>
    <property type="evidence" value="ECO:0007669"/>
    <property type="project" value="UniProtKB-UniRule"/>
</dbReference>
<dbReference type="GO" id="GO:0060003">
    <property type="term" value="P:copper ion export"/>
    <property type="evidence" value="ECO:0007669"/>
    <property type="project" value="UniProtKB-ARBA"/>
</dbReference>
<evidence type="ECO:0000256" key="1">
    <source>
        <dbReference type="ARBA" id="ARBA00004651"/>
    </source>
</evidence>
<dbReference type="Pfam" id="PF00403">
    <property type="entry name" value="HMA"/>
    <property type="match status" value="2"/>
</dbReference>
<evidence type="ECO:0000256" key="2">
    <source>
        <dbReference type="ARBA" id="ARBA00006024"/>
    </source>
</evidence>
<dbReference type="Proteomes" id="UP000194012">
    <property type="component" value="Unassembled WGS sequence"/>
</dbReference>
<dbReference type="SFLD" id="SFLDG00002">
    <property type="entry name" value="C1.7:_P-type_atpase_like"/>
    <property type="match status" value="1"/>
</dbReference>
<keyword evidence="14 18" id="KW-1133">Transmembrane helix</keyword>
<feature type="domain" description="HMA" evidence="19">
    <location>
        <begin position="5"/>
        <end position="69"/>
    </location>
</feature>
<dbReference type="GO" id="GO:0055070">
    <property type="term" value="P:copper ion homeostasis"/>
    <property type="evidence" value="ECO:0007669"/>
    <property type="project" value="TreeGrafter"/>
</dbReference>
<keyword evidence="7 18" id="KW-0479">Metal-binding</keyword>
<gene>
    <name evidence="20" type="primary">actP_2</name>
    <name evidence="20" type="ORF">ROG8370_02765</name>
</gene>
<evidence type="ECO:0000256" key="8">
    <source>
        <dbReference type="ARBA" id="ARBA00022737"/>
    </source>
</evidence>
<dbReference type="InterPro" id="IPR018303">
    <property type="entry name" value="ATPase_P-typ_P_site"/>
</dbReference>
<keyword evidence="11 18" id="KW-0067">ATP-binding</keyword>
<accession>A0A1X6ZUL6</accession>
<keyword evidence="9 18" id="KW-0547">Nucleotide-binding</keyword>
<dbReference type="SUPFAM" id="SSF56784">
    <property type="entry name" value="HAD-like"/>
    <property type="match status" value="1"/>
</dbReference>
<dbReference type="EC" id="7.2.2.8" evidence="3"/>
<evidence type="ECO:0000256" key="10">
    <source>
        <dbReference type="ARBA" id="ARBA00022796"/>
    </source>
</evidence>
<keyword evidence="10" id="KW-0187">Copper transport</keyword>
<comment type="subcellular location">
    <subcellularLocation>
        <location evidence="1">Cell membrane</location>
        <topology evidence="1">Multi-pass membrane protein</topology>
    </subcellularLocation>
</comment>
<dbReference type="PROSITE" id="PS00154">
    <property type="entry name" value="ATPASE_E1_E2"/>
    <property type="match status" value="1"/>
</dbReference>
<reference evidence="21" key="1">
    <citation type="submission" date="2017-03" db="EMBL/GenBank/DDBJ databases">
        <authorList>
            <person name="Rodrigo-Torres L."/>
            <person name="Arahal R.D."/>
            <person name="Lucena T."/>
        </authorList>
    </citation>
    <scope>NUCLEOTIDE SEQUENCE [LARGE SCALE GENOMIC DNA]</scope>
    <source>
        <strain evidence="21">CECT 8370</strain>
    </source>
</reference>
<dbReference type="Gene3D" id="2.70.150.10">
    <property type="entry name" value="Calcium-transporting ATPase, cytoplasmic transduction domain A"/>
    <property type="match status" value="1"/>
</dbReference>
<evidence type="ECO:0000256" key="5">
    <source>
        <dbReference type="ARBA" id="ARBA00022475"/>
    </source>
</evidence>
<feature type="transmembrane region" description="Helical" evidence="18">
    <location>
        <begin position="415"/>
        <end position="437"/>
    </location>
</feature>
<keyword evidence="6 18" id="KW-0812">Transmembrane</keyword>
<dbReference type="NCBIfam" id="TIGR00003">
    <property type="entry name" value="copper ion binding protein"/>
    <property type="match status" value="1"/>
</dbReference>
<dbReference type="NCBIfam" id="TIGR01494">
    <property type="entry name" value="ATPase_P-type"/>
    <property type="match status" value="1"/>
</dbReference>
<evidence type="ECO:0000256" key="3">
    <source>
        <dbReference type="ARBA" id="ARBA00012517"/>
    </source>
</evidence>
<dbReference type="AlphaFoldDB" id="A0A1X6ZUL6"/>
<keyword evidence="13" id="KW-1278">Translocase</keyword>
<dbReference type="CDD" id="cd02094">
    <property type="entry name" value="P-type_ATPase_Cu-like"/>
    <property type="match status" value="1"/>
</dbReference>
<feature type="transmembrane region" description="Helical" evidence="18">
    <location>
        <begin position="262"/>
        <end position="281"/>
    </location>
</feature>
<dbReference type="InterPro" id="IPR036412">
    <property type="entry name" value="HAD-like_sf"/>
</dbReference>
<evidence type="ECO:0000256" key="16">
    <source>
        <dbReference type="ARBA" id="ARBA00023065"/>
    </source>
</evidence>
<dbReference type="GO" id="GO:0005507">
    <property type="term" value="F:copper ion binding"/>
    <property type="evidence" value="ECO:0007669"/>
    <property type="project" value="InterPro"/>
</dbReference>
<dbReference type="OrthoDB" id="9807843at2"/>
<dbReference type="InterPro" id="IPR023298">
    <property type="entry name" value="ATPase_P-typ_TM_dom_sf"/>
</dbReference>
<dbReference type="PANTHER" id="PTHR43520">
    <property type="entry name" value="ATP7, ISOFORM B"/>
    <property type="match status" value="1"/>
</dbReference>
<evidence type="ECO:0000256" key="14">
    <source>
        <dbReference type="ARBA" id="ARBA00022989"/>
    </source>
</evidence>
<proteinExistence type="inferred from homology"/>
<evidence type="ECO:0000313" key="21">
    <source>
        <dbReference type="Proteomes" id="UP000194012"/>
    </source>
</evidence>
<dbReference type="GO" id="GO:0140581">
    <property type="term" value="F:P-type monovalent copper transporter activity"/>
    <property type="evidence" value="ECO:0007669"/>
    <property type="project" value="UniProtKB-EC"/>
</dbReference>
<protein>
    <recommendedName>
        <fullName evidence="3">P-type Cu(+) transporter</fullName>
        <ecNumber evidence="3">7.2.2.8</ecNumber>
    </recommendedName>
</protein>
<dbReference type="GO" id="GO:0005886">
    <property type="term" value="C:plasma membrane"/>
    <property type="evidence" value="ECO:0007669"/>
    <property type="project" value="UniProtKB-SubCell"/>
</dbReference>
<evidence type="ECO:0000256" key="13">
    <source>
        <dbReference type="ARBA" id="ARBA00022967"/>
    </source>
</evidence>
<dbReference type="InterPro" id="IPR044492">
    <property type="entry name" value="P_typ_ATPase_HD_dom"/>
</dbReference>
<dbReference type="GO" id="GO:0016887">
    <property type="term" value="F:ATP hydrolysis activity"/>
    <property type="evidence" value="ECO:0007669"/>
    <property type="project" value="InterPro"/>
</dbReference>
<dbReference type="SUPFAM" id="SSF55008">
    <property type="entry name" value="HMA, heavy metal-associated domain"/>
    <property type="match status" value="2"/>
</dbReference>
<feature type="transmembrane region" description="Helical" evidence="18">
    <location>
        <begin position="443"/>
        <end position="466"/>
    </location>
</feature>
<dbReference type="CDD" id="cd00371">
    <property type="entry name" value="HMA"/>
    <property type="match status" value="2"/>
</dbReference>
<dbReference type="Pfam" id="PF00122">
    <property type="entry name" value="E1-E2_ATPase"/>
    <property type="match status" value="1"/>
</dbReference>
<evidence type="ECO:0000256" key="17">
    <source>
        <dbReference type="ARBA" id="ARBA00023136"/>
    </source>
</evidence>
<feature type="transmembrane region" description="Helical" evidence="18">
    <location>
        <begin position="234"/>
        <end position="256"/>
    </location>
</feature>
<evidence type="ECO:0000256" key="9">
    <source>
        <dbReference type="ARBA" id="ARBA00022741"/>
    </source>
</evidence>
<keyword evidence="17 18" id="KW-0472">Membrane</keyword>
<keyword evidence="20" id="KW-0378">Hydrolase</keyword>
<dbReference type="InterPro" id="IPR001757">
    <property type="entry name" value="P_typ_ATPase"/>
</dbReference>
<evidence type="ECO:0000256" key="15">
    <source>
        <dbReference type="ARBA" id="ARBA00023008"/>
    </source>
</evidence>
<keyword evidence="8" id="KW-0677">Repeat</keyword>
<evidence type="ECO:0000256" key="11">
    <source>
        <dbReference type="ARBA" id="ARBA00022840"/>
    </source>
</evidence>
<evidence type="ECO:0000313" key="20">
    <source>
        <dbReference type="EMBL" id="SLN60104.1"/>
    </source>
</evidence>
<dbReference type="PRINTS" id="PR00119">
    <property type="entry name" value="CATATPASE"/>
</dbReference>
<feature type="transmembrane region" description="Helical" evidence="18">
    <location>
        <begin position="162"/>
        <end position="181"/>
    </location>
</feature>
<dbReference type="PROSITE" id="PS50846">
    <property type="entry name" value="HMA_2"/>
    <property type="match status" value="2"/>
</dbReference>
<sequence>MTTGTEIRIDVQGLSCAGCAGRAERAISGVDGVSDVAVNFATGRAQMHLEGADAAAIAEALRAANYPAREETVTLNVTGMTCASCVGRVERALMAMPTVVSASVNLANETAQVRYLAGSTDANQLARAVTEAGYPARPKDGAPDDQAARRAAEADHARRQTLIAAALTLPVFVLEMGSHVIPGMAGLIAGTIGTTASWGVQFILTTLVLIWPGLQFFRLGIPALIKAAPDMNSLVALGATAAWAYSTLALLAPGVLPDASRAVYFEAAAVIVTLILLGRWLEARAKGRTGAAIQKLIALQPETARVERKGKITELPLDQVAVGDLIHLRPGERVALDGEVIDGRSYVDEAMITGEPAPVAKSIGDMLVGGTINGDGALSYRATAVGSDTVLARIIEMVEQAQGAKLPVQALADKVVRIFVPVVMAVALVAVATWLIFGPAPALTHALVAGVSVLIIACPCAMGLATPTSIMVGTGRAAEIGVLFRKGEALQRLDEVRVVAFDKTGTLTIGTPGITVIETASGVDPDDVLRLAAAAQGKSEHPIARAIEDEAARRDLALPKVSAFKAIPGHGISAQVEGRDLLIGAHRLMLREGIATSALDAAANALADKGQSAIYIAVDGRLAAVLGIADAVKLTSRAVIDALHAKGVKVAMITGDSQGTAEAIARDLGIDHVEAEVLPEGKVKALTALRERFGTLAFVGDGINDAPALAHADVGIAVGTGTDVAIEAADVVLMSGDLVGVVNALDLSRRTLRNIRQNLFWAFAYNAALIPVAAGALYPLTGLMLSPMLAAGAMALSSVFVLSNALRLRRVAPAMKGGAA</sequence>
<dbReference type="InterPro" id="IPR036163">
    <property type="entry name" value="HMA_dom_sf"/>
</dbReference>
<feature type="transmembrane region" description="Helical" evidence="18">
    <location>
        <begin position="187"/>
        <end position="214"/>
    </location>
</feature>
<evidence type="ECO:0000256" key="18">
    <source>
        <dbReference type="RuleBase" id="RU362081"/>
    </source>
</evidence>
<dbReference type="PROSITE" id="PS01047">
    <property type="entry name" value="HMA_1"/>
    <property type="match status" value="1"/>
</dbReference>
<evidence type="ECO:0000256" key="6">
    <source>
        <dbReference type="ARBA" id="ARBA00022692"/>
    </source>
</evidence>
<evidence type="ECO:0000256" key="12">
    <source>
        <dbReference type="ARBA" id="ARBA00022842"/>
    </source>
</evidence>
<dbReference type="FunFam" id="3.30.70.100:FF:000005">
    <property type="entry name" value="Copper-exporting P-type ATPase A"/>
    <property type="match status" value="1"/>
</dbReference>
<dbReference type="NCBIfam" id="TIGR01511">
    <property type="entry name" value="ATPase-IB1_Cu"/>
    <property type="match status" value="1"/>
</dbReference>
<evidence type="ECO:0000256" key="4">
    <source>
        <dbReference type="ARBA" id="ARBA00022448"/>
    </source>
</evidence>
<dbReference type="GO" id="GO:0043682">
    <property type="term" value="F:P-type divalent copper transporter activity"/>
    <property type="evidence" value="ECO:0007669"/>
    <property type="project" value="TreeGrafter"/>
</dbReference>
<dbReference type="InterPro" id="IPR017969">
    <property type="entry name" value="Heavy-metal-associated_CS"/>
</dbReference>
<dbReference type="InterPro" id="IPR023214">
    <property type="entry name" value="HAD_sf"/>
</dbReference>
<dbReference type="InterPro" id="IPR027256">
    <property type="entry name" value="P-typ_ATPase_IB"/>
</dbReference>
<keyword evidence="12" id="KW-0460">Magnesium</keyword>
<dbReference type="SUPFAM" id="SSF81665">
    <property type="entry name" value="Calcium ATPase, transmembrane domain M"/>
    <property type="match status" value="1"/>
</dbReference>
<keyword evidence="4" id="KW-0813">Transport</keyword>
<dbReference type="InterPro" id="IPR059000">
    <property type="entry name" value="ATPase_P-type_domA"/>
</dbReference>
<dbReference type="SFLD" id="SFLDF00027">
    <property type="entry name" value="p-type_atpase"/>
    <property type="match status" value="1"/>
</dbReference>
<dbReference type="InterPro" id="IPR023299">
    <property type="entry name" value="ATPase_P-typ_cyto_dom_N"/>
</dbReference>
<dbReference type="InterPro" id="IPR006121">
    <property type="entry name" value="HMA_dom"/>
</dbReference>
<dbReference type="RefSeq" id="WP_085827743.1">
    <property type="nucleotide sequence ID" value="NZ_FWFJ01000029.1"/>
</dbReference>
<dbReference type="PRINTS" id="PR00943">
    <property type="entry name" value="CUATPASE"/>
</dbReference>
<feature type="transmembrane region" description="Helical" evidence="18">
    <location>
        <begin position="759"/>
        <end position="778"/>
    </location>
</feature>
<dbReference type="InterPro" id="IPR008250">
    <property type="entry name" value="ATPase_P-typ_transduc_dom_A_sf"/>
</dbReference>
<feature type="domain" description="HMA" evidence="19">
    <location>
        <begin position="71"/>
        <end position="137"/>
    </location>
</feature>
<organism evidence="20 21">
    <name type="scientific">Roseovarius gaetbuli</name>
    <dbReference type="NCBI Taxonomy" id="1356575"/>
    <lineage>
        <taxon>Bacteria</taxon>
        <taxon>Pseudomonadati</taxon>
        <taxon>Pseudomonadota</taxon>
        <taxon>Alphaproteobacteria</taxon>
        <taxon>Rhodobacterales</taxon>
        <taxon>Roseobacteraceae</taxon>
        <taxon>Roseovarius</taxon>
    </lineage>
</organism>
<dbReference type="InterPro" id="IPR006122">
    <property type="entry name" value="HMA_Cu_ion-bd"/>
</dbReference>
<dbReference type="NCBIfam" id="TIGR01525">
    <property type="entry name" value="ATPase-IB_hvy"/>
    <property type="match status" value="1"/>
</dbReference>
<dbReference type="EMBL" id="FWFJ01000029">
    <property type="protein sequence ID" value="SLN60104.1"/>
    <property type="molecule type" value="Genomic_DNA"/>
</dbReference>
<keyword evidence="5 18" id="KW-1003">Cell membrane</keyword>
<dbReference type="SUPFAM" id="SSF81653">
    <property type="entry name" value="Calcium ATPase, transduction domain A"/>
    <property type="match status" value="1"/>
</dbReference>
<dbReference type="Pfam" id="PF00702">
    <property type="entry name" value="Hydrolase"/>
    <property type="match status" value="1"/>
</dbReference>
<comment type="similarity">
    <text evidence="2 18">Belongs to the cation transport ATPase (P-type) (TC 3.A.3) family. Type IB subfamily.</text>
</comment>
<dbReference type="SFLD" id="SFLDS00003">
    <property type="entry name" value="Haloacid_Dehalogenase"/>
    <property type="match status" value="1"/>
</dbReference>